<feature type="active site" description="Proton donor" evidence="8">
    <location>
        <position position="57"/>
    </location>
</feature>
<evidence type="ECO:0000256" key="4">
    <source>
        <dbReference type="ARBA" id="ARBA00023002"/>
    </source>
</evidence>
<dbReference type="Pfam" id="PF00248">
    <property type="entry name" value="Aldo_ket_red"/>
    <property type="match status" value="1"/>
</dbReference>
<evidence type="ECO:0000256" key="9">
    <source>
        <dbReference type="PIRSR" id="PIRSR000097-2"/>
    </source>
</evidence>
<sequence length="351" mass="39591">MFPPECFPLKNTSIRIPSRGLGTFQVDPKVYPEGSVKDSVLQALNLGYRHIDAAFGYGWGQVERDIGEAIRESCIPREELFIVTKLHNCFHKFEDVEINMDMSLGNFKMEYVDLYLMHFPYAYATTDGYGTQRTPDGKPVVDIPLSQAYDVTWAAMEKLVEKGKTKLIGVSNFSTPKLKRLLQTAKIYPVINQIEVHPYFPQKSLVEFCQANDIHVTAHCPLGGAPIPVLIGRHGLGPLEDPTVRNFSPIYSLIIGADIAGGKILQLAKKYNKTAAQMILCHTICRGISVIPKTNNPKRIVENFEVIFEMDDSDFTLIDNLMGERGEQGIRNFETRHYLGFDNFNEEVEEP</sequence>
<keyword evidence="3" id="KW-0521">NADP</keyword>
<keyword evidence="4" id="KW-0560">Oxidoreductase</keyword>
<evidence type="ECO:0000256" key="10">
    <source>
        <dbReference type="PIRSR" id="PIRSR000097-3"/>
    </source>
</evidence>
<dbReference type="PROSITE" id="PS00063">
    <property type="entry name" value="ALDOKETO_REDUCTASE_3"/>
    <property type="match status" value="1"/>
</dbReference>
<feature type="binding site" evidence="9">
    <location>
        <position position="118"/>
    </location>
    <ligand>
        <name>substrate</name>
    </ligand>
</feature>
<dbReference type="EMBL" id="LDEV01002165">
    <property type="protein sequence ID" value="KLJ10068.1"/>
    <property type="molecule type" value="Genomic_DNA"/>
</dbReference>
<reference evidence="13" key="1">
    <citation type="journal article" date="2015" name="PLoS Genet.">
        <title>The dynamic genome and transcriptome of the human fungal pathogen Blastomyces and close relative Emmonsia.</title>
        <authorList>
            <person name="Munoz J.F."/>
            <person name="Gauthier G.M."/>
            <person name="Desjardins C.A."/>
            <person name="Gallo J.E."/>
            <person name="Holder J."/>
            <person name="Sullivan T.D."/>
            <person name="Marty A.J."/>
            <person name="Carmen J.C."/>
            <person name="Chen Z."/>
            <person name="Ding L."/>
            <person name="Gujja S."/>
            <person name="Magrini V."/>
            <person name="Misas E."/>
            <person name="Mitreva M."/>
            <person name="Priest M."/>
            <person name="Saif S."/>
            <person name="Whiston E.A."/>
            <person name="Young S."/>
            <person name="Zeng Q."/>
            <person name="Goldman W.E."/>
            <person name="Mardis E.R."/>
            <person name="Taylor J.W."/>
            <person name="McEwen J.G."/>
            <person name="Clay O.K."/>
            <person name="Klein B.S."/>
            <person name="Cuomo C.A."/>
        </authorList>
    </citation>
    <scope>NUCLEOTIDE SEQUENCE [LARGE SCALE GENOMIC DNA]</scope>
    <source>
        <strain evidence="13">UAMH 139</strain>
    </source>
</reference>
<evidence type="ECO:0000256" key="5">
    <source>
        <dbReference type="ARBA" id="ARBA00025065"/>
    </source>
</evidence>
<comment type="catalytic activity">
    <reaction evidence="6">
        <text>xylitol + NADP(+) = D-xylose + NADPH + H(+)</text>
        <dbReference type="Rhea" id="RHEA:27445"/>
        <dbReference type="ChEBI" id="CHEBI:15378"/>
        <dbReference type="ChEBI" id="CHEBI:17151"/>
        <dbReference type="ChEBI" id="CHEBI:53455"/>
        <dbReference type="ChEBI" id="CHEBI:57783"/>
        <dbReference type="ChEBI" id="CHEBI:58349"/>
        <dbReference type="EC" id="1.1.1.307"/>
    </reaction>
</comment>
<comment type="similarity">
    <text evidence="1">Belongs to the aldo/keto reductase family.</text>
</comment>
<protein>
    <recommendedName>
        <fullName evidence="2">D-xylose reductase [NAD(P)H]</fullName>
        <ecNumber evidence="2">1.1.1.307</ecNumber>
    </recommendedName>
</protein>
<evidence type="ECO:0000256" key="3">
    <source>
        <dbReference type="ARBA" id="ARBA00022857"/>
    </source>
</evidence>
<evidence type="ECO:0000313" key="13">
    <source>
        <dbReference type="Proteomes" id="UP000053573"/>
    </source>
</evidence>
<dbReference type="GO" id="GO:0016616">
    <property type="term" value="F:oxidoreductase activity, acting on the CH-OH group of donors, NAD or NADP as acceptor"/>
    <property type="evidence" value="ECO:0007669"/>
    <property type="project" value="UniProtKB-ARBA"/>
</dbReference>
<dbReference type="SUPFAM" id="SSF51430">
    <property type="entry name" value="NAD(P)-linked oxidoreductase"/>
    <property type="match status" value="1"/>
</dbReference>
<dbReference type="STRING" id="2060906.A0A0H1BG33"/>
<dbReference type="AlphaFoldDB" id="A0A0H1BG33"/>
<dbReference type="Proteomes" id="UP000053573">
    <property type="component" value="Unassembled WGS sequence"/>
</dbReference>
<dbReference type="PANTHER" id="PTHR43827">
    <property type="entry name" value="2,5-DIKETO-D-GLUCONIC ACID REDUCTASE"/>
    <property type="match status" value="1"/>
</dbReference>
<evidence type="ECO:0000256" key="2">
    <source>
        <dbReference type="ARBA" id="ARBA00012845"/>
    </source>
</evidence>
<dbReference type="InterPro" id="IPR036812">
    <property type="entry name" value="NAD(P)_OxRdtase_dom_sf"/>
</dbReference>
<comment type="catalytic activity">
    <reaction evidence="7">
        <text>xylitol + NAD(+) = D-xylose + NADH + H(+)</text>
        <dbReference type="Rhea" id="RHEA:27441"/>
        <dbReference type="ChEBI" id="CHEBI:15378"/>
        <dbReference type="ChEBI" id="CHEBI:17151"/>
        <dbReference type="ChEBI" id="CHEBI:53455"/>
        <dbReference type="ChEBI" id="CHEBI:57540"/>
        <dbReference type="ChEBI" id="CHEBI:57945"/>
        <dbReference type="EC" id="1.1.1.307"/>
    </reaction>
</comment>
<dbReference type="CDD" id="cd19071">
    <property type="entry name" value="AKR_AKR1-5-like"/>
    <property type="match status" value="1"/>
</dbReference>
<organism evidence="12 13">
    <name type="scientific">Blastomyces silverae</name>
    <dbReference type="NCBI Taxonomy" id="2060906"/>
    <lineage>
        <taxon>Eukaryota</taxon>
        <taxon>Fungi</taxon>
        <taxon>Dikarya</taxon>
        <taxon>Ascomycota</taxon>
        <taxon>Pezizomycotina</taxon>
        <taxon>Eurotiomycetes</taxon>
        <taxon>Eurotiomycetidae</taxon>
        <taxon>Onygenales</taxon>
        <taxon>Ajellomycetaceae</taxon>
        <taxon>Blastomyces</taxon>
    </lineage>
</organism>
<accession>A0A0H1BG33</accession>
<evidence type="ECO:0000256" key="8">
    <source>
        <dbReference type="PIRSR" id="PIRSR000097-1"/>
    </source>
</evidence>
<comment type="function">
    <text evidence="5">Catalyzes the initial reaction in the xylose utilization pathway by reducing D-xylose into xylitol. Xylose is a major component of hemicelluloses such as xylan. Most fungi utilize D-xylose via three enzymatic reactions, xylose reductase (XR), xylitol dehydrogenase (XDH), and xylulokinase, to form xylulose 5-phosphate, which enters pentose phosphate pathway.</text>
</comment>
<evidence type="ECO:0000259" key="11">
    <source>
        <dbReference type="Pfam" id="PF00248"/>
    </source>
</evidence>
<keyword evidence="13" id="KW-1185">Reference proteome</keyword>
<evidence type="ECO:0000313" key="12">
    <source>
        <dbReference type="EMBL" id="KLJ10068.1"/>
    </source>
</evidence>
<dbReference type="PANTHER" id="PTHR43827:SF3">
    <property type="entry name" value="NADP-DEPENDENT OXIDOREDUCTASE DOMAIN-CONTAINING PROTEIN"/>
    <property type="match status" value="1"/>
</dbReference>
<name>A0A0H1BG33_9EURO</name>
<feature type="site" description="Lowers pKa of active site Tyr" evidence="10">
    <location>
        <position position="85"/>
    </location>
</feature>
<evidence type="ECO:0000256" key="6">
    <source>
        <dbReference type="ARBA" id="ARBA00047534"/>
    </source>
</evidence>
<dbReference type="EC" id="1.1.1.307" evidence="2"/>
<evidence type="ECO:0000256" key="7">
    <source>
        <dbReference type="ARBA" id="ARBA00049485"/>
    </source>
</evidence>
<dbReference type="InterPro" id="IPR020471">
    <property type="entry name" value="AKR"/>
</dbReference>
<dbReference type="PIRSF" id="PIRSF000097">
    <property type="entry name" value="AKR"/>
    <property type="match status" value="1"/>
</dbReference>
<evidence type="ECO:0000256" key="1">
    <source>
        <dbReference type="ARBA" id="ARBA00007905"/>
    </source>
</evidence>
<dbReference type="InterPro" id="IPR023210">
    <property type="entry name" value="NADP_OxRdtase_dom"/>
</dbReference>
<dbReference type="PROSITE" id="PS00062">
    <property type="entry name" value="ALDOKETO_REDUCTASE_2"/>
    <property type="match status" value="1"/>
</dbReference>
<dbReference type="OrthoDB" id="5772781at2759"/>
<dbReference type="PRINTS" id="PR00069">
    <property type="entry name" value="ALDKETRDTASE"/>
</dbReference>
<feature type="domain" description="NADP-dependent oxidoreductase" evidence="11">
    <location>
        <begin position="20"/>
        <end position="321"/>
    </location>
</feature>
<comment type="caution">
    <text evidence="12">The sequence shown here is derived from an EMBL/GenBank/DDBJ whole genome shotgun (WGS) entry which is preliminary data.</text>
</comment>
<dbReference type="InterPro" id="IPR018170">
    <property type="entry name" value="Aldo/ket_reductase_CS"/>
</dbReference>
<dbReference type="Gene3D" id="3.20.20.100">
    <property type="entry name" value="NADP-dependent oxidoreductase domain"/>
    <property type="match status" value="1"/>
</dbReference>
<gene>
    <name evidence="12" type="ORF">EMPG_14520</name>
</gene>
<proteinExistence type="inferred from homology"/>